<dbReference type="Proteomes" id="UP000002729">
    <property type="component" value="Unassembled WGS sequence"/>
</dbReference>
<protein>
    <recommendedName>
        <fullName evidence="7">Kinesin-like protein</fullName>
    </recommendedName>
</protein>
<dbReference type="OrthoDB" id="3176171at2759"/>
<evidence type="ECO:0000256" key="4">
    <source>
        <dbReference type="ARBA" id="ARBA00022840"/>
    </source>
</evidence>
<keyword evidence="4 6" id="KW-0067">ATP-binding</keyword>
<dbReference type="PRINTS" id="PR00380">
    <property type="entry name" value="KINESINHEAVY"/>
</dbReference>
<evidence type="ECO:0000256" key="2">
    <source>
        <dbReference type="ARBA" id="ARBA00022490"/>
    </source>
</evidence>
<dbReference type="AlphaFoldDB" id="F0Y5Q6"/>
<evidence type="ECO:0000256" key="5">
    <source>
        <dbReference type="ARBA" id="ARBA00023054"/>
    </source>
</evidence>
<feature type="non-terminal residue" evidence="10">
    <location>
        <position position="390"/>
    </location>
</feature>
<evidence type="ECO:0000256" key="6">
    <source>
        <dbReference type="PROSITE-ProRule" id="PRU00283"/>
    </source>
</evidence>
<dbReference type="EMBL" id="GL833125">
    <property type="protein sequence ID" value="EGB09759.1"/>
    <property type="molecule type" value="Genomic_DNA"/>
</dbReference>
<dbReference type="SUPFAM" id="SSF52540">
    <property type="entry name" value="P-loop containing nucleoside triphosphate hydrolases"/>
    <property type="match status" value="1"/>
</dbReference>
<sequence>MASTNVRVAVRCRPLSSKETTMGARTVVNVNKADCSIKVEGDGSEDSKEHMFTFDHVYAPGTNQKDIYDEIGAPLITKALEGYNGTMFAYGQTGSGKTFTMMGVPSDGDLQGIIPRLTGDLFGRAAGAPGEVRFMITVSYLEIYNEVIHDLLNPTSGDNLKIREHPDLGIYVEPLCELSVKNPDDIFRLLDQGNKVRRVASTQMNERSSRSHSVFTVKIQQKTAVEEDGVRRETALASKLNLVDLAGSERASKTGAEGSTLKEGAAINQSLMALGGVINALSEGAPFVPYRNSKLTRLLQESLGGNAATIMVANCSPADYNAEETTGTLRYASRAKKIQNKVTRNEDVHEKVIRELQEEIDRLRAALEAGGGGEGGAGDLSEAQERELQE</sequence>
<dbReference type="Gene3D" id="3.40.850.10">
    <property type="entry name" value="Kinesin motor domain"/>
    <property type="match status" value="1"/>
</dbReference>
<dbReference type="eggNOG" id="KOG4280">
    <property type="taxonomic scope" value="Eukaryota"/>
</dbReference>
<evidence type="ECO:0000256" key="3">
    <source>
        <dbReference type="ARBA" id="ARBA00022741"/>
    </source>
</evidence>
<dbReference type="GO" id="GO:0005524">
    <property type="term" value="F:ATP binding"/>
    <property type="evidence" value="ECO:0007669"/>
    <property type="project" value="UniProtKB-UniRule"/>
</dbReference>
<feature type="compositionally biased region" description="Gly residues" evidence="8">
    <location>
        <begin position="369"/>
        <end position="378"/>
    </location>
</feature>
<gene>
    <name evidence="10" type="ORF">AURANDRAFT_24671</name>
</gene>
<name>F0Y5Q6_AURAN</name>
<dbReference type="InParanoid" id="F0Y5Q6"/>
<organism evidence="11">
    <name type="scientific">Aureococcus anophagefferens</name>
    <name type="common">Harmful bloom alga</name>
    <dbReference type="NCBI Taxonomy" id="44056"/>
    <lineage>
        <taxon>Eukaryota</taxon>
        <taxon>Sar</taxon>
        <taxon>Stramenopiles</taxon>
        <taxon>Ochrophyta</taxon>
        <taxon>Pelagophyceae</taxon>
        <taxon>Pelagomonadales</taxon>
        <taxon>Pelagomonadaceae</taxon>
        <taxon>Aureococcus</taxon>
    </lineage>
</organism>
<evidence type="ECO:0000256" key="1">
    <source>
        <dbReference type="ARBA" id="ARBA00004496"/>
    </source>
</evidence>
<reference evidence="10 11" key="1">
    <citation type="journal article" date="2011" name="Proc. Natl. Acad. Sci. U.S.A.">
        <title>Niche of harmful alga Aureococcus anophagefferens revealed through ecogenomics.</title>
        <authorList>
            <person name="Gobler C.J."/>
            <person name="Berry D.L."/>
            <person name="Dyhrman S.T."/>
            <person name="Wilhelm S.W."/>
            <person name="Salamov A."/>
            <person name="Lobanov A.V."/>
            <person name="Zhang Y."/>
            <person name="Collier J.L."/>
            <person name="Wurch L.L."/>
            <person name="Kustka A.B."/>
            <person name="Dill B.D."/>
            <person name="Shah M."/>
            <person name="VerBerkmoes N.C."/>
            <person name="Kuo A."/>
            <person name="Terry A."/>
            <person name="Pangilinan J."/>
            <person name="Lindquist E.A."/>
            <person name="Lucas S."/>
            <person name="Paulsen I.T."/>
            <person name="Hattenrath-Lehmann T.K."/>
            <person name="Talmage S.C."/>
            <person name="Walker E.A."/>
            <person name="Koch F."/>
            <person name="Burson A.M."/>
            <person name="Marcoval M.A."/>
            <person name="Tang Y.Z."/>
            <person name="Lecleir G.R."/>
            <person name="Coyne K.J."/>
            <person name="Berg G.M."/>
            <person name="Bertrand E.M."/>
            <person name="Saito M.A."/>
            <person name="Gladyshev V.N."/>
            <person name="Grigoriev I.V."/>
        </authorList>
    </citation>
    <scope>NUCLEOTIDE SEQUENCE [LARGE SCALE GENOMIC DNA]</scope>
    <source>
        <strain evidence="11">CCMP 1984</strain>
    </source>
</reference>
<keyword evidence="3 6" id="KW-0547">Nucleotide-binding</keyword>
<evidence type="ECO:0000313" key="10">
    <source>
        <dbReference type="EMBL" id="EGB09759.1"/>
    </source>
</evidence>
<feature type="domain" description="Kinesin motor" evidence="9">
    <location>
        <begin position="5"/>
        <end position="338"/>
    </location>
</feature>
<dbReference type="InterPro" id="IPR027417">
    <property type="entry name" value="P-loop_NTPase"/>
</dbReference>
<dbReference type="GO" id="GO:0005737">
    <property type="term" value="C:cytoplasm"/>
    <property type="evidence" value="ECO:0007669"/>
    <property type="project" value="UniProtKB-SubCell"/>
</dbReference>
<dbReference type="GO" id="GO:0007018">
    <property type="term" value="P:microtubule-based movement"/>
    <property type="evidence" value="ECO:0007669"/>
    <property type="project" value="InterPro"/>
</dbReference>
<dbReference type="RefSeq" id="XP_009035797.1">
    <property type="nucleotide sequence ID" value="XM_009037549.1"/>
</dbReference>
<dbReference type="KEGG" id="aaf:AURANDRAFT_24671"/>
<keyword evidence="2" id="KW-0963">Cytoplasm</keyword>
<keyword evidence="11" id="KW-1185">Reference proteome</keyword>
<evidence type="ECO:0000256" key="8">
    <source>
        <dbReference type="SAM" id="MobiDB-lite"/>
    </source>
</evidence>
<dbReference type="GO" id="GO:0003777">
    <property type="term" value="F:microtubule motor activity"/>
    <property type="evidence" value="ECO:0007669"/>
    <property type="project" value="InterPro"/>
</dbReference>
<accession>F0Y5Q6</accession>
<keyword evidence="6 7" id="KW-0505">Motor protein</keyword>
<comment type="similarity">
    <text evidence="6 7">Belongs to the TRAFAC class myosin-kinesin ATPase superfamily. Kinesin family.</text>
</comment>
<dbReference type="GO" id="GO:0008017">
    <property type="term" value="F:microtubule binding"/>
    <property type="evidence" value="ECO:0007669"/>
    <property type="project" value="InterPro"/>
</dbReference>
<dbReference type="InterPro" id="IPR001752">
    <property type="entry name" value="Kinesin_motor_dom"/>
</dbReference>
<feature type="region of interest" description="Disordered" evidence="8">
    <location>
        <begin position="365"/>
        <end position="390"/>
    </location>
</feature>
<dbReference type="Pfam" id="PF00225">
    <property type="entry name" value="Kinesin"/>
    <property type="match status" value="1"/>
</dbReference>
<dbReference type="InterPro" id="IPR027640">
    <property type="entry name" value="Kinesin-like_fam"/>
</dbReference>
<dbReference type="SMART" id="SM00129">
    <property type="entry name" value="KISc"/>
    <property type="match status" value="1"/>
</dbReference>
<dbReference type="PANTHER" id="PTHR47969">
    <property type="entry name" value="CHROMOSOME-ASSOCIATED KINESIN KIF4A-RELATED"/>
    <property type="match status" value="1"/>
</dbReference>
<dbReference type="PANTHER" id="PTHR47969:SF15">
    <property type="entry name" value="CHROMOSOME-ASSOCIATED KINESIN KIF4A-RELATED"/>
    <property type="match status" value="1"/>
</dbReference>
<dbReference type="GO" id="GO:0007052">
    <property type="term" value="P:mitotic spindle organization"/>
    <property type="evidence" value="ECO:0007669"/>
    <property type="project" value="TreeGrafter"/>
</dbReference>
<dbReference type="GO" id="GO:0005875">
    <property type="term" value="C:microtubule associated complex"/>
    <property type="evidence" value="ECO:0007669"/>
    <property type="project" value="TreeGrafter"/>
</dbReference>
<comment type="subcellular location">
    <subcellularLocation>
        <location evidence="1">Cytoplasm</location>
    </subcellularLocation>
</comment>
<evidence type="ECO:0000256" key="7">
    <source>
        <dbReference type="RuleBase" id="RU000394"/>
    </source>
</evidence>
<dbReference type="GeneID" id="20219944"/>
<dbReference type="InterPro" id="IPR036961">
    <property type="entry name" value="Kinesin_motor_dom_sf"/>
</dbReference>
<evidence type="ECO:0000259" key="9">
    <source>
        <dbReference type="PROSITE" id="PS50067"/>
    </source>
</evidence>
<dbReference type="InterPro" id="IPR019821">
    <property type="entry name" value="Kinesin_motor_CS"/>
</dbReference>
<dbReference type="PROSITE" id="PS00411">
    <property type="entry name" value="KINESIN_MOTOR_1"/>
    <property type="match status" value="1"/>
</dbReference>
<dbReference type="GO" id="GO:0005874">
    <property type="term" value="C:microtubule"/>
    <property type="evidence" value="ECO:0007669"/>
    <property type="project" value="UniProtKB-KW"/>
</dbReference>
<proteinExistence type="inferred from homology"/>
<dbReference type="PROSITE" id="PS50067">
    <property type="entry name" value="KINESIN_MOTOR_2"/>
    <property type="match status" value="1"/>
</dbReference>
<dbReference type="FunFam" id="3.40.850.10:FF:000082">
    <property type="entry name" value="OSM3-like kinesin"/>
    <property type="match status" value="1"/>
</dbReference>
<keyword evidence="7" id="KW-0493">Microtubule</keyword>
<keyword evidence="5" id="KW-0175">Coiled coil</keyword>
<dbReference type="GO" id="GO:0051231">
    <property type="term" value="P:spindle elongation"/>
    <property type="evidence" value="ECO:0007669"/>
    <property type="project" value="TreeGrafter"/>
</dbReference>
<feature type="binding site" evidence="6">
    <location>
        <begin position="91"/>
        <end position="98"/>
    </location>
    <ligand>
        <name>ATP</name>
        <dbReference type="ChEBI" id="CHEBI:30616"/>
    </ligand>
</feature>
<evidence type="ECO:0000313" key="11">
    <source>
        <dbReference type="Proteomes" id="UP000002729"/>
    </source>
</evidence>
<dbReference type="OMA" id="HCILASQ"/>